<dbReference type="GO" id="GO:0043332">
    <property type="term" value="C:mating projection tip"/>
    <property type="evidence" value="ECO:0007669"/>
    <property type="project" value="UniProtKB-UniRule"/>
</dbReference>
<keyword evidence="5 11" id="KW-1003">Cell membrane</keyword>
<dbReference type="PANTHER" id="PTHR31030">
    <property type="entry name" value="PLASMA MEMBRANE FUSION PROTEIN PRM1"/>
    <property type="match status" value="1"/>
</dbReference>
<gene>
    <name evidence="13" type="ORF">GNLVRS02_ARAD1D05522g</name>
</gene>
<keyword evidence="9 11" id="KW-0472">Membrane</keyword>
<sequence length="735" mass="79813">MFGDIASRGIKRIRATHRRGNGSGVTLVEDDKANADPTAHPYIGLGARLSQIWLNPYTVGALLILIKLILFRLSISSGLNAIEQFVTGNCDTTSSILSSAASVPHYAASGVNKLVSMGVNQTVEGVIDSLLLVITGVENLLIFSLELWIGTYACLITAAVDGTVGSAINATESVISFVNSSLGTITSDLQDGLDGLATVINGIEEGIEDVADFFTGDNSDDGGTELDRVNLTISKLRDFTIPSSVNEKLEEVESNLPTYDTVKESVEQFLREPFDTLKKELNSTLQDSGMGLDPNTLHVPAKASINTCDYNDDISHLFSTLAKGVGTISTICIVLIVIAAFLACIPVAYHEYKQWNWMKDVSSDSTSSMEAIHDANNYAVVKVQNLASRVMADDRKAMLSKWWVDYVLYPRSRMVGLLALAGILVVIMQLAIVSKVRAAIPEIQEGVGNTTLSAVSEIDSGTSKWATSVNDNMNSTEGGVNDNLFSWMIAATESVNKTLNEFSSSMNKTLHDDFEGTILYGPISTVVYCVIGSKIEQVERGLTWVHDHAHVSLPRVNSSMLATGDNSDGQKLANSTSKTVARAMTLLVNQYQKSVLLELYISLVLLAIWALIAVGGLLYCIYKYRQFNKPVNPFLGNPNSPKLGPKSFSFPKRLLQSIPKPPAFTSILPWPTNRTTPPKVTSTPHNHEHDLGTPQSTFNVSPDYNDLWTSGIQDSRSVPIVVTEAPRYSSRADIF</sequence>
<keyword evidence="6 11" id="KW-0812">Transmembrane</keyword>
<protein>
    <recommendedName>
        <fullName evidence="4 11">Plasma membrane fusion protein PRM1</fullName>
    </recommendedName>
</protein>
<comment type="caution">
    <text evidence="11">Lacks conserved residue(s) required for the propagation of feature annotation.</text>
</comment>
<evidence type="ECO:0000256" key="4">
    <source>
        <dbReference type="ARBA" id="ARBA00017621"/>
    </source>
</evidence>
<proteinExistence type="inferred from homology"/>
<accession>A0A060T7W7</accession>
<evidence type="ECO:0000256" key="6">
    <source>
        <dbReference type="ARBA" id="ARBA00022692"/>
    </source>
</evidence>
<reference evidence="13" key="1">
    <citation type="submission" date="2014-02" db="EMBL/GenBank/DDBJ databases">
        <authorList>
            <person name="Genoscope - CEA"/>
        </authorList>
    </citation>
    <scope>NUCLEOTIDE SEQUENCE</scope>
    <source>
        <strain evidence="13">LS3</strain>
    </source>
</reference>
<evidence type="ECO:0000256" key="1">
    <source>
        <dbReference type="ARBA" id="ARBA00002512"/>
    </source>
</evidence>
<evidence type="ECO:0000256" key="11">
    <source>
        <dbReference type="RuleBase" id="RU366035"/>
    </source>
</evidence>
<evidence type="ECO:0000313" key="13">
    <source>
        <dbReference type="EMBL" id="CDP37175.1"/>
    </source>
</evidence>
<keyword evidence="8 11" id="KW-1133">Transmembrane helix</keyword>
<evidence type="ECO:0000256" key="9">
    <source>
        <dbReference type="ARBA" id="ARBA00023136"/>
    </source>
</evidence>
<evidence type="ECO:0000256" key="3">
    <source>
        <dbReference type="ARBA" id="ARBA00010780"/>
    </source>
</evidence>
<evidence type="ECO:0000256" key="5">
    <source>
        <dbReference type="ARBA" id="ARBA00022475"/>
    </source>
</evidence>
<dbReference type="EMBL" id="HG937694">
    <property type="protein sequence ID" value="CDP37175.1"/>
    <property type="molecule type" value="Genomic_DNA"/>
</dbReference>
<feature type="transmembrane region" description="Helical" evidence="11">
    <location>
        <begin position="414"/>
        <end position="433"/>
    </location>
</feature>
<evidence type="ECO:0000256" key="12">
    <source>
        <dbReference type="SAM" id="MobiDB-lite"/>
    </source>
</evidence>
<feature type="compositionally biased region" description="Polar residues" evidence="12">
    <location>
        <begin position="675"/>
        <end position="684"/>
    </location>
</feature>
<keyword evidence="7 11" id="KW-0184">Conjugation</keyword>
<evidence type="ECO:0000256" key="2">
    <source>
        <dbReference type="ARBA" id="ARBA00004651"/>
    </source>
</evidence>
<evidence type="ECO:0000256" key="8">
    <source>
        <dbReference type="ARBA" id="ARBA00022989"/>
    </source>
</evidence>
<feature type="transmembrane region" description="Helical" evidence="11">
    <location>
        <begin position="599"/>
        <end position="619"/>
    </location>
</feature>
<dbReference type="AlphaFoldDB" id="A0A060T7W7"/>
<comment type="function">
    <text evidence="1 11">Involved in cell fusion during mating by stabilizing the plasma membrane fusion event.</text>
</comment>
<evidence type="ECO:0000256" key="10">
    <source>
        <dbReference type="ARBA" id="ARBA00023180"/>
    </source>
</evidence>
<evidence type="ECO:0000256" key="7">
    <source>
        <dbReference type="ARBA" id="ARBA00022971"/>
    </source>
</evidence>
<dbReference type="PhylomeDB" id="A0A060T7W7"/>
<comment type="similarity">
    <text evidence="3 11">Belongs to the PRM1 family.</text>
</comment>
<keyword evidence="10" id="KW-0325">Glycoprotein</keyword>
<dbReference type="GO" id="GO:0005886">
    <property type="term" value="C:plasma membrane"/>
    <property type="evidence" value="ECO:0007669"/>
    <property type="project" value="UniProtKB-SubCell"/>
</dbReference>
<reference evidence="13" key="2">
    <citation type="submission" date="2014-06" db="EMBL/GenBank/DDBJ databases">
        <title>The complete genome of Blastobotrys (Arxula) adeninivorans LS3 - a yeast of biotechnological interest.</title>
        <authorList>
            <person name="Kunze G."/>
            <person name="Gaillardin C."/>
            <person name="Czernicka M."/>
            <person name="Durrens P."/>
            <person name="Martin T."/>
            <person name="Boer E."/>
            <person name="Gabaldon T."/>
            <person name="Cruz J."/>
            <person name="Talla E."/>
            <person name="Marck C."/>
            <person name="Goffeau A."/>
            <person name="Barbe V."/>
            <person name="Baret P."/>
            <person name="Baronian K."/>
            <person name="Beier S."/>
            <person name="Bleykasten C."/>
            <person name="Bode R."/>
            <person name="Casaregola S."/>
            <person name="Despons L."/>
            <person name="Fairhead C."/>
            <person name="Giersberg M."/>
            <person name="Gierski P."/>
            <person name="Hahnel U."/>
            <person name="Hartmann A."/>
            <person name="Jankowska D."/>
            <person name="Jubin C."/>
            <person name="Jung P."/>
            <person name="Lafontaine I."/>
            <person name="Leh-Louis V."/>
            <person name="Lemaire M."/>
            <person name="Marcet-Houben M."/>
            <person name="Mascher M."/>
            <person name="Morel G."/>
            <person name="Richard G.-F."/>
            <person name="Riechen J."/>
            <person name="Sacerdot C."/>
            <person name="Sarkar A."/>
            <person name="Savel G."/>
            <person name="Schacherer J."/>
            <person name="Sherman D."/>
            <person name="Straub M.-L."/>
            <person name="Stein N."/>
            <person name="Thierry A."/>
            <person name="Trautwein-Schult A."/>
            <person name="Westhof E."/>
            <person name="Worch S."/>
            <person name="Dujon B."/>
            <person name="Souciet J.-L."/>
            <person name="Wincker P."/>
            <person name="Scholz U."/>
            <person name="Neuveglise N."/>
        </authorList>
    </citation>
    <scope>NUCLEOTIDE SEQUENCE</scope>
    <source>
        <strain evidence="13">LS3</strain>
    </source>
</reference>
<dbReference type="GO" id="GO:0032220">
    <property type="term" value="P:plasma membrane fusion involved in cytogamy"/>
    <property type="evidence" value="ECO:0007669"/>
    <property type="project" value="TreeGrafter"/>
</dbReference>
<organism evidence="13">
    <name type="scientific">Blastobotrys adeninivorans</name>
    <name type="common">Yeast</name>
    <name type="synonym">Arxula adeninivorans</name>
    <dbReference type="NCBI Taxonomy" id="409370"/>
    <lineage>
        <taxon>Eukaryota</taxon>
        <taxon>Fungi</taxon>
        <taxon>Dikarya</taxon>
        <taxon>Ascomycota</taxon>
        <taxon>Saccharomycotina</taxon>
        <taxon>Dipodascomycetes</taxon>
        <taxon>Dipodascales</taxon>
        <taxon>Trichomonascaceae</taxon>
        <taxon>Blastobotrys</taxon>
    </lineage>
</organism>
<feature type="region of interest" description="Disordered" evidence="12">
    <location>
        <begin position="675"/>
        <end position="696"/>
    </location>
</feature>
<dbReference type="PANTHER" id="PTHR31030:SF1">
    <property type="entry name" value="PLASMA MEMBRANE FUSION PROTEIN PRM1"/>
    <property type="match status" value="1"/>
</dbReference>
<feature type="transmembrane region" description="Helical" evidence="11">
    <location>
        <begin position="325"/>
        <end position="349"/>
    </location>
</feature>
<comment type="subcellular location">
    <subcellularLocation>
        <location evidence="2 11">Cell membrane</location>
        <topology evidence="2 11">Multi-pass membrane protein</topology>
    </subcellularLocation>
</comment>
<dbReference type="InterPro" id="IPR026777">
    <property type="entry name" value="PRM1"/>
</dbReference>
<name>A0A060T7W7_BLAAD</name>